<keyword evidence="7" id="KW-1185">Reference proteome</keyword>
<dbReference type="InterPro" id="IPR022272">
    <property type="entry name" value="Lipocalin_CS"/>
</dbReference>
<dbReference type="PANTHER" id="PTHR10612:SF34">
    <property type="entry name" value="APOLIPOPROTEIN D"/>
    <property type="match status" value="1"/>
</dbReference>
<feature type="chain" id="PRO_5018136069" evidence="4">
    <location>
        <begin position="22"/>
        <end position="145"/>
    </location>
</feature>
<feature type="signal peptide" evidence="4">
    <location>
        <begin position="1"/>
        <end position="21"/>
    </location>
</feature>
<dbReference type="GO" id="GO:0008289">
    <property type="term" value="F:lipid binding"/>
    <property type="evidence" value="ECO:0007669"/>
    <property type="project" value="UniProtKB-KW"/>
</dbReference>
<dbReference type="GO" id="GO:0005737">
    <property type="term" value="C:cytoplasm"/>
    <property type="evidence" value="ECO:0007669"/>
    <property type="project" value="TreeGrafter"/>
</dbReference>
<dbReference type="SUPFAM" id="SSF50814">
    <property type="entry name" value="Lipocalins"/>
    <property type="match status" value="1"/>
</dbReference>
<dbReference type="Gene3D" id="2.40.128.20">
    <property type="match status" value="1"/>
</dbReference>
<keyword evidence="2" id="KW-0446">Lipid-binding</keyword>
<dbReference type="InterPro" id="IPR000566">
    <property type="entry name" value="Lipocln_cytosolic_FA-bd_dom"/>
</dbReference>
<reference evidence="6 7" key="1">
    <citation type="journal article" date="2018" name="Sci. Rep.">
        <title>Genomic signatures of local adaptation to the degree of environmental predictability in rotifers.</title>
        <authorList>
            <person name="Franch-Gras L."/>
            <person name="Hahn C."/>
            <person name="Garcia-Roger E.M."/>
            <person name="Carmona M.J."/>
            <person name="Serra M."/>
            <person name="Gomez A."/>
        </authorList>
    </citation>
    <scope>NUCLEOTIDE SEQUENCE [LARGE SCALE GENOMIC DNA]</scope>
    <source>
        <strain evidence="6">HYR1</strain>
    </source>
</reference>
<dbReference type="EMBL" id="REGN01012658">
    <property type="protein sequence ID" value="RMZ95015.1"/>
    <property type="molecule type" value="Genomic_DNA"/>
</dbReference>
<organism evidence="6 7">
    <name type="scientific">Brachionus plicatilis</name>
    <name type="common">Marine rotifer</name>
    <name type="synonym">Brachionus muelleri</name>
    <dbReference type="NCBI Taxonomy" id="10195"/>
    <lineage>
        <taxon>Eukaryota</taxon>
        <taxon>Metazoa</taxon>
        <taxon>Spiralia</taxon>
        <taxon>Gnathifera</taxon>
        <taxon>Rotifera</taxon>
        <taxon>Eurotatoria</taxon>
        <taxon>Monogononta</taxon>
        <taxon>Pseudotrocha</taxon>
        <taxon>Ploima</taxon>
        <taxon>Brachionidae</taxon>
        <taxon>Brachionus</taxon>
    </lineage>
</organism>
<comment type="similarity">
    <text evidence="1">Belongs to the calycin superfamily. Lipocalin family.</text>
</comment>
<evidence type="ECO:0000313" key="6">
    <source>
        <dbReference type="EMBL" id="RMZ95015.1"/>
    </source>
</evidence>
<dbReference type="PROSITE" id="PS00213">
    <property type="entry name" value="LIPOCALIN"/>
    <property type="match status" value="1"/>
</dbReference>
<evidence type="ECO:0000256" key="3">
    <source>
        <dbReference type="ARBA" id="ARBA00023157"/>
    </source>
</evidence>
<dbReference type="GO" id="GO:0031409">
    <property type="term" value="F:pigment binding"/>
    <property type="evidence" value="ECO:0007669"/>
    <property type="project" value="InterPro"/>
</dbReference>
<dbReference type="InterPro" id="IPR022271">
    <property type="entry name" value="Lipocalin_ApoD"/>
</dbReference>
<dbReference type="InterPro" id="IPR012674">
    <property type="entry name" value="Calycin"/>
</dbReference>
<feature type="non-terminal residue" evidence="6">
    <location>
        <position position="145"/>
    </location>
</feature>
<dbReference type="PRINTS" id="PR01273">
    <property type="entry name" value="INVTBRTCOLOR"/>
</dbReference>
<dbReference type="GO" id="GO:0006629">
    <property type="term" value="P:lipid metabolic process"/>
    <property type="evidence" value="ECO:0007669"/>
    <property type="project" value="TreeGrafter"/>
</dbReference>
<proteinExistence type="inferred from homology"/>
<evidence type="ECO:0000313" key="7">
    <source>
        <dbReference type="Proteomes" id="UP000276133"/>
    </source>
</evidence>
<accession>A0A3M7P7F1</accession>
<gene>
    <name evidence="6" type="ORF">BpHYR1_007847</name>
</gene>
<keyword evidence="4" id="KW-0732">Signal</keyword>
<sequence length="145" mass="16137">MKVILSVVVFASIICIQQVSSQSLGVCLKSPVIKDFNASRYLGKWYEIKRFNYIFEPQNLQCLVAIYGSLNQTAISVNNTGFNVKTKKTDGRSGYAYVPNAAEPNKLSVVLPVEVFNVTILQGEGPYDVLETDYDTYALVYSCTQ</sequence>
<feature type="domain" description="Lipocalin/cytosolic fatty-acid binding" evidence="5">
    <location>
        <begin position="37"/>
        <end position="138"/>
    </location>
</feature>
<dbReference type="Pfam" id="PF08212">
    <property type="entry name" value="Lipocalin_2"/>
    <property type="match status" value="1"/>
</dbReference>
<evidence type="ECO:0000256" key="4">
    <source>
        <dbReference type="SAM" id="SignalP"/>
    </source>
</evidence>
<keyword evidence="3" id="KW-1015">Disulfide bond</keyword>
<dbReference type="PIRSF" id="PIRSF036893">
    <property type="entry name" value="Lipocalin_ApoD"/>
    <property type="match status" value="1"/>
</dbReference>
<protein>
    <submittedName>
        <fullName evidence="6">Apolipo D-like</fullName>
    </submittedName>
</protein>
<dbReference type="AlphaFoldDB" id="A0A3M7P7F1"/>
<dbReference type="GO" id="GO:0000302">
    <property type="term" value="P:response to reactive oxygen species"/>
    <property type="evidence" value="ECO:0007669"/>
    <property type="project" value="TreeGrafter"/>
</dbReference>
<dbReference type="OrthoDB" id="565904at2759"/>
<evidence type="ECO:0000256" key="2">
    <source>
        <dbReference type="ARBA" id="ARBA00023121"/>
    </source>
</evidence>
<name>A0A3M7P7F1_BRAPC</name>
<evidence type="ECO:0000256" key="1">
    <source>
        <dbReference type="ARBA" id="ARBA00006889"/>
    </source>
</evidence>
<evidence type="ECO:0000259" key="5">
    <source>
        <dbReference type="Pfam" id="PF08212"/>
    </source>
</evidence>
<comment type="caution">
    <text evidence="6">The sequence shown here is derived from an EMBL/GenBank/DDBJ whole genome shotgun (WGS) entry which is preliminary data.</text>
</comment>
<dbReference type="Proteomes" id="UP000276133">
    <property type="component" value="Unassembled WGS sequence"/>
</dbReference>
<dbReference type="PANTHER" id="PTHR10612">
    <property type="entry name" value="APOLIPOPROTEIN D"/>
    <property type="match status" value="1"/>
</dbReference>
<dbReference type="InterPro" id="IPR003057">
    <property type="entry name" value="Invtbrt_color"/>
</dbReference>